<dbReference type="AlphaFoldDB" id="A0A151S2T7"/>
<name>A0A151S2T7_CAJCA</name>
<dbReference type="Pfam" id="PF07727">
    <property type="entry name" value="RVT_2"/>
    <property type="match status" value="1"/>
</dbReference>
<dbReference type="EMBL" id="KQ483483">
    <property type="protein sequence ID" value="KYP49112.1"/>
    <property type="molecule type" value="Genomic_DNA"/>
</dbReference>
<keyword evidence="3" id="KW-1185">Reference proteome</keyword>
<reference evidence="2" key="1">
    <citation type="journal article" date="2012" name="Nat. Biotechnol.">
        <title>Draft genome sequence of pigeonpea (Cajanus cajan), an orphan legume crop of resource-poor farmers.</title>
        <authorList>
            <person name="Varshney R.K."/>
            <person name="Chen W."/>
            <person name="Li Y."/>
            <person name="Bharti A.K."/>
            <person name="Saxena R.K."/>
            <person name="Schlueter J.A."/>
            <person name="Donoghue M.T."/>
            <person name="Azam S."/>
            <person name="Fan G."/>
            <person name="Whaley A.M."/>
            <person name="Farmer A.D."/>
            <person name="Sheridan J."/>
            <person name="Iwata A."/>
            <person name="Tuteja R."/>
            <person name="Penmetsa R.V."/>
            <person name="Wu W."/>
            <person name="Upadhyaya H.D."/>
            <person name="Yang S.P."/>
            <person name="Shah T."/>
            <person name="Saxena K.B."/>
            <person name="Michael T."/>
            <person name="McCombie W.R."/>
            <person name="Yang B."/>
            <person name="Zhang G."/>
            <person name="Yang H."/>
            <person name="Wang J."/>
            <person name="Spillane C."/>
            <person name="Cook D.R."/>
            <person name="May G.D."/>
            <person name="Xu X."/>
            <person name="Jackson S.A."/>
        </authorList>
    </citation>
    <scope>NUCLEOTIDE SEQUENCE [LARGE SCALE GENOMIC DNA]</scope>
</reference>
<gene>
    <name evidence="2" type="ORF">KK1_029144</name>
</gene>
<dbReference type="Proteomes" id="UP000075243">
    <property type="component" value="Unassembled WGS sequence"/>
</dbReference>
<evidence type="ECO:0000313" key="3">
    <source>
        <dbReference type="Proteomes" id="UP000075243"/>
    </source>
</evidence>
<evidence type="ECO:0000313" key="2">
    <source>
        <dbReference type="EMBL" id="KYP49112.1"/>
    </source>
</evidence>
<sequence>MAAEITALELNGTWSLVPLPSGVIPIGNKWVYKIKRKSDGSIERYKARLVAKGYHQVEGLDYLDTFSPVAKLTTIRVILVLAASQLASSSARCK</sequence>
<dbReference type="InterPro" id="IPR013103">
    <property type="entry name" value="RVT_2"/>
</dbReference>
<dbReference type="Gramene" id="C.cajan_28287.t">
    <property type="protein sequence ID" value="C.cajan_28287.t.cds1"/>
    <property type="gene ID" value="C.cajan_28287"/>
</dbReference>
<evidence type="ECO:0000259" key="1">
    <source>
        <dbReference type="Pfam" id="PF07727"/>
    </source>
</evidence>
<proteinExistence type="predicted"/>
<organism evidence="2 3">
    <name type="scientific">Cajanus cajan</name>
    <name type="common">Pigeon pea</name>
    <name type="synonym">Cajanus indicus</name>
    <dbReference type="NCBI Taxonomy" id="3821"/>
    <lineage>
        <taxon>Eukaryota</taxon>
        <taxon>Viridiplantae</taxon>
        <taxon>Streptophyta</taxon>
        <taxon>Embryophyta</taxon>
        <taxon>Tracheophyta</taxon>
        <taxon>Spermatophyta</taxon>
        <taxon>Magnoliopsida</taxon>
        <taxon>eudicotyledons</taxon>
        <taxon>Gunneridae</taxon>
        <taxon>Pentapetalae</taxon>
        <taxon>rosids</taxon>
        <taxon>fabids</taxon>
        <taxon>Fabales</taxon>
        <taxon>Fabaceae</taxon>
        <taxon>Papilionoideae</taxon>
        <taxon>50 kb inversion clade</taxon>
        <taxon>NPAAA clade</taxon>
        <taxon>indigoferoid/millettioid clade</taxon>
        <taxon>Phaseoleae</taxon>
        <taxon>Cajanus</taxon>
    </lineage>
</organism>
<feature type="domain" description="Reverse transcriptase Ty1/copia-type" evidence="1">
    <location>
        <begin position="11"/>
        <end position="84"/>
    </location>
</feature>
<protein>
    <submittedName>
        <fullName evidence="2">Retrovirus-related Pol polyprotein from transposon TNT 1-94</fullName>
    </submittedName>
</protein>
<accession>A0A151S2T7</accession>